<feature type="transmembrane region" description="Helical" evidence="7">
    <location>
        <begin position="90"/>
        <end position="112"/>
    </location>
</feature>
<evidence type="ECO:0000256" key="7">
    <source>
        <dbReference type="SAM" id="Phobius"/>
    </source>
</evidence>
<keyword evidence="5 7" id="KW-1133">Transmembrane helix</keyword>
<dbReference type="GO" id="GO:0005886">
    <property type="term" value="C:plasma membrane"/>
    <property type="evidence" value="ECO:0007669"/>
    <property type="project" value="UniProtKB-SubCell"/>
</dbReference>
<accession>A0A2T2YEP0</accession>
<organism evidence="8 9">
    <name type="scientific">Adhaeribacter arboris</name>
    <dbReference type="NCBI Taxonomy" id="2072846"/>
    <lineage>
        <taxon>Bacteria</taxon>
        <taxon>Pseudomonadati</taxon>
        <taxon>Bacteroidota</taxon>
        <taxon>Cytophagia</taxon>
        <taxon>Cytophagales</taxon>
        <taxon>Hymenobacteraceae</taxon>
        <taxon>Adhaeribacter</taxon>
    </lineage>
</organism>
<reference evidence="8 9" key="1">
    <citation type="submission" date="2018-03" db="EMBL/GenBank/DDBJ databases">
        <title>Adhaeribacter sp. HMF7605 Genome sequencing and assembly.</title>
        <authorList>
            <person name="Kang H."/>
            <person name="Kang J."/>
            <person name="Cha I."/>
            <person name="Kim H."/>
            <person name="Joh K."/>
        </authorList>
    </citation>
    <scope>NUCLEOTIDE SEQUENCE [LARGE SCALE GENOMIC DNA]</scope>
    <source>
        <strain evidence="8 9">HMF7605</strain>
    </source>
</reference>
<comment type="similarity">
    <text evidence="2">Belongs to the polysaccharide synthase family.</text>
</comment>
<dbReference type="Proteomes" id="UP000240357">
    <property type="component" value="Unassembled WGS sequence"/>
</dbReference>
<evidence type="ECO:0000256" key="6">
    <source>
        <dbReference type="ARBA" id="ARBA00023136"/>
    </source>
</evidence>
<proteinExistence type="inferred from homology"/>
<keyword evidence="9" id="KW-1185">Reference proteome</keyword>
<gene>
    <name evidence="8" type="ORF">AHMF7605_10875</name>
</gene>
<comment type="caution">
    <text evidence="8">The sequence shown here is derived from an EMBL/GenBank/DDBJ whole genome shotgun (WGS) entry which is preliminary data.</text>
</comment>
<feature type="transmembrane region" description="Helical" evidence="7">
    <location>
        <begin position="296"/>
        <end position="316"/>
    </location>
</feature>
<evidence type="ECO:0000256" key="2">
    <source>
        <dbReference type="ARBA" id="ARBA00007430"/>
    </source>
</evidence>
<dbReference type="PANTHER" id="PTHR30250">
    <property type="entry name" value="PST FAMILY PREDICTED COLANIC ACID TRANSPORTER"/>
    <property type="match status" value="1"/>
</dbReference>
<keyword evidence="4 7" id="KW-0812">Transmembrane</keyword>
<sequence length="486" mass="54879">MDSHNLKGKVVTGVFWNVVQLLINRSFDFAIKLILARLLFPNQFGIVGMATVFTSFVQVFNDLGIGAALVQRKEEQLKEVHYHTSFWTGVIWSVAIYLIIFFAVAPLAAVFYKEPVLRSIIPVLSIGVLSSPINLVHNAQLTKQMNFKKLAFISNVSTIFSGTLALVLAYLGYGIWALVFNSVATFIVAMPLYFKATGWFPKFMWDKQAFQDIFGFGVYTTGTNLFNNLIQKIDYLLIGKLLSASALGTYTLAFVLTDTFRSQLMNIMNKVMYPVYGKKQDDSLSLKRYYLNVVKYNSIVIYPIMVFLVVLGEPFINNFFGTKWHDTILPLQILALSVMVHMMVNSHGSLIRGLGRPKLEMNMQLFKALFLYVPLISLGIYKFGIIGAAYAYLVNKALEVIIAQYFLKKLLNISFGELLSSLKAPLVASIVAYLISYALYNAHIHFVLCGFGLMISYAGVIWLFMKSELNLQIQQFKNRNKKQVAI</sequence>
<feature type="transmembrane region" description="Helical" evidence="7">
    <location>
        <begin position="150"/>
        <end position="169"/>
    </location>
</feature>
<dbReference type="Pfam" id="PF13440">
    <property type="entry name" value="Polysacc_synt_3"/>
    <property type="match status" value="1"/>
</dbReference>
<feature type="transmembrane region" description="Helical" evidence="7">
    <location>
        <begin position="44"/>
        <end position="70"/>
    </location>
</feature>
<dbReference type="OrthoDB" id="9770347at2"/>
<dbReference type="AlphaFoldDB" id="A0A2T2YEP0"/>
<name>A0A2T2YEP0_9BACT</name>
<feature type="transmembrane region" description="Helical" evidence="7">
    <location>
        <begin position="419"/>
        <end position="438"/>
    </location>
</feature>
<feature type="transmembrane region" description="Helical" evidence="7">
    <location>
        <begin position="328"/>
        <end position="344"/>
    </location>
</feature>
<dbReference type="CDD" id="cd13127">
    <property type="entry name" value="MATE_tuaB_like"/>
    <property type="match status" value="1"/>
</dbReference>
<keyword evidence="3" id="KW-1003">Cell membrane</keyword>
<dbReference type="PANTHER" id="PTHR30250:SF10">
    <property type="entry name" value="LIPOPOLYSACCHARIDE BIOSYNTHESIS PROTEIN WZXC"/>
    <property type="match status" value="1"/>
</dbReference>
<evidence type="ECO:0000256" key="5">
    <source>
        <dbReference type="ARBA" id="ARBA00022989"/>
    </source>
</evidence>
<dbReference type="InterPro" id="IPR050833">
    <property type="entry name" value="Poly_Biosynth_Transport"/>
</dbReference>
<protein>
    <submittedName>
        <fullName evidence="8">Lipopolysaccharide biosynthesis protein</fullName>
    </submittedName>
</protein>
<evidence type="ECO:0000313" key="8">
    <source>
        <dbReference type="EMBL" id="PSR53985.1"/>
    </source>
</evidence>
<dbReference type="EMBL" id="PYFT01000001">
    <property type="protein sequence ID" value="PSR53985.1"/>
    <property type="molecule type" value="Genomic_DNA"/>
</dbReference>
<evidence type="ECO:0000313" key="9">
    <source>
        <dbReference type="Proteomes" id="UP000240357"/>
    </source>
</evidence>
<evidence type="ECO:0000256" key="1">
    <source>
        <dbReference type="ARBA" id="ARBA00004651"/>
    </source>
</evidence>
<keyword evidence="6 7" id="KW-0472">Membrane</keyword>
<feature type="transmembrane region" description="Helical" evidence="7">
    <location>
        <begin position="444"/>
        <end position="465"/>
    </location>
</feature>
<comment type="subcellular location">
    <subcellularLocation>
        <location evidence="1">Cell membrane</location>
        <topology evidence="1">Multi-pass membrane protein</topology>
    </subcellularLocation>
</comment>
<feature type="transmembrane region" description="Helical" evidence="7">
    <location>
        <begin position="365"/>
        <end position="383"/>
    </location>
</feature>
<feature type="transmembrane region" description="Helical" evidence="7">
    <location>
        <begin position="175"/>
        <end position="194"/>
    </location>
</feature>
<evidence type="ECO:0000256" key="3">
    <source>
        <dbReference type="ARBA" id="ARBA00022475"/>
    </source>
</evidence>
<evidence type="ECO:0000256" key="4">
    <source>
        <dbReference type="ARBA" id="ARBA00022692"/>
    </source>
</evidence>
<dbReference type="RefSeq" id="WP_106929191.1">
    <property type="nucleotide sequence ID" value="NZ_PYFT01000001.1"/>
</dbReference>